<feature type="transmembrane region" description="Helical" evidence="1">
    <location>
        <begin position="152"/>
        <end position="169"/>
    </location>
</feature>
<keyword evidence="1" id="KW-0472">Membrane</keyword>
<sequence>MRLFPDMNSFKFELCDFLFISIHIYLFTMLCSQSNNPKNVSRLKNAGLLRTSTITIGLGEHGYMVRQDASDPDWLSLETWITLLPYLAFYLTFSCSLRIMLPSKYGKFGQVMRIVFCLMFLLYYVGLALVVDLFVLIGLGISLGFLFRGRQLFIWLIFCGILGYSNDLLHSSLFQRHLFQHPTADLSSMFSLIYSAHYLSVLRAISVALTVAELYRQCPEPLCQTELNSKSKTYGWNLLDVMEYAFYPYTFFMGPLITFEDWLSYVRKRPSNQSIQIATLTGRIRLLTWHSILFRAGRMICCVCRSGTVPHRRRSFYPQRLPGGQLC</sequence>
<dbReference type="PANTHER" id="PTHR13285">
    <property type="entry name" value="ACYLTRANSFERASE"/>
    <property type="match status" value="1"/>
</dbReference>
<reference evidence="2 3" key="1">
    <citation type="submission" date="2019-07" db="EMBL/GenBank/DDBJ databases">
        <title>Annotation for the trematode Paragonimus westermani.</title>
        <authorList>
            <person name="Choi Y.-J."/>
        </authorList>
    </citation>
    <scope>NUCLEOTIDE SEQUENCE [LARGE SCALE GENOMIC DNA]</scope>
    <source>
        <strain evidence="2">180907_Pwestermani</strain>
    </source>
</reference>
<dbReference type="OrthoDB" id="420606at2759"/>
<keyword evidence="3" id="KW-1185">Reference proteome</keyword>
<evidence type="ECO:0000313" key="2">
    <source>
        <dbReference type="EMBL" id="KAF8565956.1"/>
    </source>
</evidence>
<feature type="transmembrane region" description="Helical" evidence="1">
    <location>
        <begin position="244"/>
        <end position="263"/>
    </location>
</feature>
<accession>A0A8T0DF26</accession>
<protein>
    <submittedName>
        <fullName evidence="2">Uncharacterized protein</fullName>
    </submittedName>
</protein>
<comment type="caution">
    <text evidence="2">The sequence shown here is derived from an EMBL/GenBank/DDBJ whole genome shotgun (WGS) entry which is preliminary data.</text>
</comment>
<proteinExistence type="predicted"/>
<keyword evidence="1" id="KW-0812">Transmembrane</keyword>
<dbReference type="EMBL" id="JTDF01005803">
    <property type="protein sequence ID" value="KAF8565956.1"/>
    <property type="molecule type" value="Genomic_DNA"/>
</dbReference>
<organism evidence="2 3">
    <name type="scientific">Paragonimus westermani</name>
    <dbReference type="NCBI Taxonomy" id="34504"/>
    <lineage>
        <taxon>Eukaryota</taxon>
        <taxon>Metazoa</taxon>
        <taxon>Spiralia</taxon>
        <taxon>Lophotrochozoa</taxon>
        <taxon>Platyhelminthes</taxon>
        <taxon>Trematoda</taxon>
        <taxon>Digenea</taxon>
        <taxon>Plagiorchiida</taxon>
        <taxon>Troglotremata</taxon>
        <taxon>Troglotrematidae</taxon>
        <taxon>Paragonimus</taxon>
    </lineage>
</organism>
<dbReference type="GO" id="GO:0005783">
    <property type="term" value="C:endoplasmic reticulum"/>
    <property type="evidence" value="ECO:0007669"/>
    <property type="project" value="TreeGrafter"/>
</dbReference>
<dbReference type="AlphaFoldDB" id="A0A8T0DF26"/>
<dbReference type="GO" id="GO:0016409">
    <property type="term" value="F:palmitoyltransferase activity"/>
    <property type="evidence" value="ECO:0007669"/>
    <property type="project" value="TreeGrafter"/>
</dbReference>
<feature type="transmembrane region" description="Helical" evidence="1">
    <location>
        <begin position="190"/>
        <end position="212"/>
    </location>
</feature>
<evidence type="ECO:0000313" key="3">
    <source>
        <dbReference type="Proteomes" id="UP000699462"/>
    </source>
</evidence>
<evidence type="ECO:0000256" key="1">
    <source>
        <dbReference type="SAM" id="Phobius"/>
    </source>
</evidence>
<feature type="transmembrane region" description="Helical" evidence="1">
    <location>
        <begin position="113"/>
        <end position="146"/>
    </location>
</feature>
<feature type="transmembrane region" description="Helical" evidence="1">
    <location>
        <begin position="80"/>
        <end position="101"/>
    </location>
</feature>
<dbReference type="Proteomes" id="UP000699462">
    <property type="component" value="Unassembled WGS sequence"/>
</dbReference>
<dbReference type="InterPro" id="IPR051085">
    <property type="entry name" value="MB_O-acyltransferase"/>
</dbReference>
<keyword evidence="1" id="KW-1133">Transmembrane helix</keyword>
<gene>
    <name evidence="2" type="ORF">P879_06613</name>
</gene>
<dbReference type="PANTHER" id="PTHR13285:SF18">
    <property type="entry name" value="PROTEIN-CYSTEINE N-PALMITOYLTRANSFERASE RASP"/>
    <property type="match status" value="1"/>
</dbReference>
<name>A0A8T0DF26_9TREM</name>